<evidence type="ECO:0000256" key="1">
    <source>
        <dbReference type="ARBA" id="ARBA00001974"/>
    </source>
</evidence>
<dbReference type="PANTHER" id="PTHR43809:SF1">
    <property type="entry name" value="NITRITE REDUCTASE (NADH) LARGE SUBUNIT"/>
    <property type="match status" value="1"/>
</dbReference>
<keyword evidence="11 16" id="KW-0408">Iron</keyword>
<dbReference type="Proteomes" id="UP001139516">
    <property type="component" value="Unassembled WGS sequence"/>
</dbReference>
<keyword evidence="9 15" id="KW-0274">FAD</keyword>
<feature type="binding site" evidence="16">
    <location>
        <position position="686"/>
    </location>
    <ligand>
        <name>[4Fe-4S] cluster</name>
        <dbReference type="ChEBI" id="CHEBI:49883"/>
    </ligand>
</feature>
<dbReference type="InterPro" id="IPR006067">
    <property type="entry name" value="NO2/SO3_Rdtase_4Fe4S_dom"/>
</dbReference>
<evidence type="ECO:0000313" key="23">
    <source>
        <dbReference type="Proteomes" id="UP001139516"/>
    </source>
</evidence>
<dbReference type="Pfam" id="PF01077">
    <property type="entry name" value="NIR_SIR"/>
    <property type="match status" value="1"/>
</dbReference>
<dbReference type="InterPro" id="IPR052034">
    <property type="entry name" value="NasD-like"/>
</dbReference>
<protein>
    <submittedName>
        <fullName evidence="22">Nitrite reductase large subunit NirB</fullName>
    </submittedName>
</protein>
<keyword evidence="10" id="KW-0560">Oxidoreductase</keyword>
<evidence type="ECO:0000256" key="5">
    <source>
        <dbReference type="ARBA" id="ARBA00022617"/>
    </source>
</evidence>
<dbReference type="GO" id="GO:0051539">
    <property type="term" value="F:4 iron, 4 sulfur cluster binding"/>
    <property type="evidence" value="ECO:0007669"/>
    <property type="project" value="UniProtKB-KW"/>
</dbReference>
<feature type="domain" description="Nitrite/Sulfite reductase ferredoxin-like" evidence="18">
    <location>
        <begin position="562"/>
        <end position="623"/>
    </location>
</feature>
<dbReference type="PANTHER" id="PTHR43809">
    <property type="entry name" value="NITRITE REDUCTASE (NADH) LARGE SUBUNIT"/>
    <property type="match status" value="1"/>
</dbReference>
<dbReference type="RefSeq" id="WP_248666086.1">
    <property type="nucleotide sequence ID" value="NZ_JALPRX010000022.1"/>
</dbReference>
<evidence type="ECO:0000256" key="9">
    <source>
        <dbReference type="ARBA" id="ARBA00022827"/>
    </source>
</evidence>
<feature type="binding site" evidence="16">
    <location>
        <position position="682"/>
    </location>
    <ligand>
        <name>[4Fe-4S] cluster</name>
        <dbReference type="ChEBI" id="CHEBI:49883"/>
    </ligand>
</feature>
<dbReference type="Pfam" id="PF04324">
    <property type="entry name" value="Fer2_BFD"/>
    <property type="match status" value="1"/>
</dbReference>
<gene>
    <name evidence="22" type="primary">nirB</name>
    <name evidence="22" type="ORF">M0638_06185</name>
</gene>
<dbReference type="InterPro" id="IPR023753">
    <property type="entry name" value="FAD/NAD-binding_dom"/>
</dbReference>
<feature type="domain" description="NADH-rubredoxin oxidoreductase C-terminal" evidence="21">
    <location>
        <begin position="326"/>
        <end position="390"/>
    </location>
</feature>
<keyword evidence="7" id="KW-0001">2Fe-2S</keyword>
<dbReference type="InterPro" id="IPR036136">
    <property type="entry name" value="Nit/Sulf_reduc_fer-like_dom_sf"/>
</dbReference>
<evidence type="ECO:0000259" key="20">
    <source>
        <dbReference type="Pfam" id="PF07992"/>
    </source>
</evidence>
<dbReference type="GO" id="GO:0020037">
    <property type="term" value="F:heme binding"/>
    <property type="evidence" value="ECO:0007669"/>
    <property type="project" value="InterPro"/>
</dbReference>
<sequence length="814" mass="87616">MAKQKLVVIGNGMAGARAVEEVLARGGAEMFDIVMFGDEPHGNYNRIMLSNILSGQQTYDEIFLNPLPWYAENGITLHAGERVTEIDRFAKVVTSAGGVKEHYDVLLISTGSRAFMPPIPGLHTAGGTLKPGVFGFRTIEDTNGMVAAAAPGVKAVVIGGGLLGLEAARGLLNHGCDSTVVHLGGHLMDAQLDATGGAMLRTAMERMGVRVLLSKSTTEVLGEDKVTGLTFKDGETIDCDLLVVAAGIRPNAEIGTRAGLTVERAIVVDNHMRSVDDPSVYVVGECAQHRGMVYGLVAPLWDQAKVFADHVTGRNRDAAYHGSKLATKLKVMGVELASMGITMPKEERDEVIQFMEPKKGTYKKLIVREGRLVGGILMGDISKAAFLMQAFDRDSPLPDERLSLLFDLGAPPQKVTLDEMPAEAQVCNCNGVSKAAIGTAVAGGCKTVTAVMNATRAGKGCGSCKGLVGDVVAWFLGGAVEEDPSVHWYVPCIPMKKQELVAAIREQELKSVSAVFRALAGGVEDPASKIPLASLLNTIWPGEYVDERDARFINDRVHGNIQKDGTFSVVPEMAGGLCTPEELVRIANAAVKYKVPLVKLTGGQRIDLVGVKKEDLPGIWRDIGMPAGHAWGKSYRTCKSCIGIDYCRFGLGDSMGLATRIEKTFRALSDSPGKMKLGTTGCPRNCSEALIKDVGMVAVGDGKWEIYIGGAGGAHVRKGDLLCTVEGEDEVMKVIGRFMQFYREDAKYKERTYTWVPRIGLERIRAVVVDDSEGWCERFDREIEAAIAAYRDPWLDRDAPKTANQFASLIPAEG</sequence>
<keyword evidence="12 16" id="KW-0411">Iron-sulfur</keyword>
<dbReference type="GO" id="GO:0046872">
    <property type="term" value="F:metal ion binding"/>
    <property type="evidence" value="ECO:0007669"/>
    <property type="project" value="UniProtKB-KW"/>
</dbReference>
<evidence type="ECO:0000256" key="4">
    <source>
        <dbReference type="ARBA" id="ARBA00022485"/>
    </source>
</evidence>
<dbReference type="SUPFAM" id="SSF55124">
    <property type="entry name" value="Nitrite/Sulfite reductase N-terminal domain-like"/>
    <property type="match status" value="1"/>
</dbReference>
<organism evidence="22 23">
    <name type="scientific">Roseomonas acroporae</name>
    <dbReference type="NCBI Taxonomy" id="2937791"/>
    <lineage>
        <taxon>Bacteria</taxon>
        <taxon>Pseudomonadati</taxon>
        <taxon>Pseudomonadota</taxon>
        <taxon>Alphaproteobacteria</taxon>
        <taxon>Acetobacterales</taxon>
        <taxon>Roseomonadaceae</taxon>
        <taxon>Roseomonas</taxon>
    </lineage>
</organism>
<dbReference type="InterPro" id="IPR045854">
    <property type="entry name" value="NO2/SO3_Rdtase_4Fe4S_sf"/>
</dbReference>
<dbReference type="Gene3D" id="1.10.10.1100">
    <property type="entry name" value="BFD-like [2Fe-2S]-binding domain"/>
    <property type="match status" value="1"/>
</dbReference>
<evidence type="ECO:0000256" key="12">
    <source>
        <dbReference type="ARBA" id="ARBA00023014"/>
    </source>
</evidence>
<evidence type="ECO:0000256" key="11">
    <source>
        <dbReference type="ARBA" id="ARBA00023004"/>
    </source>
</evidence>
<name>A0A9X1Y6D7_9PROT</name>
<dbReference type="InterPro" id="IPR006066">
    <property type="entry name" value="NO2/SO3_Rdtase_FeS/sirohaem_BS"/>
</dbReference>
<dbReference type="GO" id="GO:0050661">
    <property type="term" value="F:NADP binding"/>
    <property type="evidence" value="ECO:0007669"/>
    <property type="project" value="UniProtKB-UniRule"/>
</dbReference>
<evidence type="ECO:0000256" key="15">
    <source>
        <dbReference type="PIRNR" id="PIRNR037149"/>
    </source>
</evidence>
<dbReference type="InterPro" id="IPR036188">
    <property type="entry name" value="FAD/NAD-bd_sf"/>
</dbReference>
<dbReference type="GO" id="GO:0098809">
    <property type="term" value="F:nitrite reductase activity"/>
    <property type="evidence" value="ECO:0007669"/>
    <property type="project" value="InterPro"/>
</dbReference>
<keyword evidence="5 16" id="KW-0349">Heme</keyword>
<comment type="cofactor">
    <cofactor evidence="1 15">
        <name>FAD</name>
        <dbReference type="ChEBI" id="CHEBI:57692"/>
    </cofactor>
</comment>
<dbReference type="InterPro" id="IPR017121">
    <property type="entry name" value="Nitrite_Rdtase_lsu"/>
</dbReference>
<dbReference type="GO" id="GO:0050660">
    <property type="term" value="F:flavin adenine dinucleotide binding"/>
    <property type="evidence" value="ECO:0007669"/>
    <property type="project" value="UniProtKB-UniRule"/>
</dbReference>
<dbReference type="Pfam" id="PF07992">
    <property type="entry name" value="Pyr_redox_2"/>
    <property type="match status" value="1"/>
</dbReference>
<comment type="caution">
    <text evidence="22">The sequence shown here is derived from an EMBL/GenBank/DDBJ whole genome shotgun (WGS) entry which is preliminary data.</text>
</comment>
<dbReference type="GO" id="GO:0042128">
    <property type="term" value="P:nitrate assimilation"/>
    <property type="evidence" value="ECO:0007669"/>
    <property type="project" value="UniProtKB-UniRule"/>
</dbReference>
<dbReference type="InterPro" id="IPR012744">
    <property type="entry name" value="Nitri_red_NirB"/>
</dbReference>
<keyword evidence="4 16" id="KW-0004">4Fe-4S</keyword>
<dbReference type="Gene3D" id="3.50.50.60">
    <property type="entry name" value="FAD/NAD(P)-binding domain"/>
    <property type="match status" value="2"/>
</dbReference>
<comment type="cofactor">
    <cofactor evidence="16">
        <name>siroheme</name>
        <dbReference type="ChEBI" id="CHEBI:60052"/>
    </cofactor>
    <text evidence="16">Binds 1 siroheme per subunit.</text>
</comment>
<keyword evidence="6 15" id="KW-0285">Flavoprotein</keyword>
<comment type="cofactor">
    <cofactor evidence="14">
        <name>[2Fe-2S] cluster</name>
        <dbReference type="ChEBI" id="CHEBI:190135"/>
    </cofactor>
</comment>
<evidence type="ECO:0000256" key="8">
    <source>
        <dbReference type="ARBA" id="ARBA00022723"/>
    </source>
</evidence>
<dbReference type="SUPFAM" id="SSF51905">
    <property type="entry name" value="FAD/NAD(P)-binding domain"/>
    <property type="match status" value="2"/>
</dbReference>
<dbReference type="Gene3D" id="3.30.390.30">
    <property type="match status" value="1"/>
</dbReference>
<evidence type="ECO:0000256" key="3">
    <source>
        <dbReference type="ARBA" id="ARBA00010429"/>
    </source>
</evidence>
<keyword evidence="8 16" id="KW-0479">Metal-binding</keyword>
<keyword evidence="13 15" id="KW-0534">Nitrate assimilation</keyword>
<comment type="similarity">
    <text evidence="3">Belongs to the nitrite and sulfite reductase 4Fe-4S domain family.</text>
</comment>
<dbReference type="InterPro" id="IPR041854">
    <property type="entry name" value="BFD-like_2Fe2S-bd_dom_sf"/>
</dbReference>
<proteinExistence type="inferred from homology"/>
<dbReference type="PRINTS" id="PR00368">
    <property type="entry name" value="FADPNR"/>
</dbReference>
<dbReference type="Pfam" id="PF18267">
    <property type="entry name" value="Rubredoxin_C"/>
    <property type="match status" value="1"/>
</dbReference>
<feature type="binding site" description="axial binding residue" evidence="16">
    <location>
        <position position="686"/>
    </location>
    <ligand>
        <name>siroheme</name>
        <dbReference type="ChEBI" id="CHEBI:60052"/>
    </ligand>
    <ligandPart>
        <name>Fe</name>
        <dbReference type="ChEBI" id="CHEBI:18248"/>
    </ligandPart>
</feature>
<dbReference type="PRINTS" id="PR00397">
    <property type="entry name" value="SIROHAEM"/>
</dbReference>
<evidence type="ECO:0000259" key="19">
    <source>
        <dbReference type="Pfam" id="PF04324"/>
    </source>
</evidence>
<dbReference type="InterPro" id="IPR016156">
    <property type="entry name" value="FAD/NAD-linked_Rdtase_dimer_sf"/>
</dbReference>
<feature type="domain" description="BFD-like [2Fe-2S]-binding" evidence="19">
    <location>
        <begin position="426"/>
        <end position="472"/>
    </location>
</feature>
<dbReference type="PRINTS" id="PR00411">
    <property type="entry name" value="PNDRDTASEI"/>
</dbReference>
<evidence type="ECO:0000259" key="18">
    <source>
        <dbReference type="Pfam" id="PF03460"/>
    </source>
</evidence>
<dbReference type="SUPFAM" id="SSF56014">
    <property type="entry name" value="Nitrite and sulphite reductase 4Fe-4S domain-like"/>
    <property type="match status" value="1"/>
</dbReference>
<accession>A0A9X1Y6D7</accession>
<feature type="domain" description="FAD/NAD(P)-binding" evidence="20">
    <location>
        <begin position="5"/>
        <end position="291"/>
    </location>
</feature>
<dbReference type="GO" id="GO:0051537">
    <property type="term" value="F:2 iron, 2 sulfur cluster binding"/>
    <property type="evidence" value="ECO:0007669"/>
    <property type="project" value="UniProtKB-KW"/>
</dbReference>
<dbReference type="Pfam" id="PF03460">
    <property type="entry name" value="NIR_SIR_ferr"/>
    <property type="match status" value="1"/>
</dbReference>
<evidence type="ECO:0000256" key="7">
    <source>
        <dbReference type="ARBA" id="ARBA00022714"/>
    </source>
</evidence>
<comment type="pathway">
    <text evidence="2">Nitrogen metabolism; nitrate reduction (assimilation).</text>
</comment>
<keyword evidence="23" id="KW-1185">Reference proteome</keyword>
<feature type="binding site" evidence="16">
    <location>
        <position position="647"/>
    </location>
    <ligand>
        <name>[4Fe-4S] cluster</name>
        <dbReference type="ChEBI" id="CHEBI:49883"/>
    </ligand>
</feature>
<dbReference type="Gene3D" id="3.30.413.10">
    <property type="entry name" value="Sulfite Reductase Hemoprotein, domain 1"/>
    <property type="match status" value="1"/>
</dbReference>
<evidence type="ECO:0000256" key="6">
    <source>
        <dbReference type="ARBA" id="ARBA00022630"/>
    </source>
</evidence>
<evidence type="ECO:0000256" key="14">
    <source>
        <dbReference type="ARBA" id="ARBA00034078"/>
    </source>
</evidence>
<evidence type="ECO:0000313" key="22">
    <source>
        <dbReference type="EMBL" id="MCK8783967.1"/>
    </source>
</evidence>
<feature type="binding site" evidence="16">
    <location>
        <position position="641"/>
    </location>
    <ligand>
        <name>[4Fe-4S] cluster</name>
        <dbReference type="ChEBI" id="CHEBI:49883"/>
    </ligand>
</feature>
<evidence type="ECO:0000256" key="2">
    <source>
        <dbReference type="ARBA" id="ARBA00005096"/>
    </source>
</evidence>
<evidence type="ECO:0000259" key="21">
    <source>
        <dbReference type="Pfam" id="PF18267"/>
    </source>
</evidence>
<dbReference type="PIRSF" id="PIRSF037149">
    <property type="entry name" value="NirB"/>
    <property type="match status" value="1"/>
</dbReference>
<dbReference type="InterPro" id="IPR007419">
    <property type="entry name" value="BFD-like_2Fe2S-bd_dom"/>
</dbReference>
<dbReference type="PROSITE" id="PS00365">
    <property type="entry name" value="NIR_SIR"/>
    <property type="match status" value="1"/>
</dbReference>
<dbReference type="NCBIfam" id="TIGR02374">
    <property type="entry name" value="nitri_red_nirB"/>
    <property type="match status" value="1"/>
</dbReference>
<comment type="cofactor">
    <cofactor evidence="16">
        <name>[4Fe-4S] cluster</name>
        <dbReference type="ChEBI" id="CHEBI:49883"/>
    </cofactor>
    <text evidence="16">Binds 1 [4Fe-4S] cluster per subunit.</text>
</comment>
<evidence type="ECO:0000256" key="16">
    <source>
        <dbReference type="PIRSR" id="PIRSR037149-1"/>
    </source>
</evidence>
<evidence type="ECO:0000259" key="17">
    <source>
        <dbReference type="Pfam" id="PF01077"/>
    </source>
</evidence>
<dbReference type="InterPro" id="IPR005117">
    <property type="entry name" value="NiRdtase/SiRdtase_haem-b_fer"/>
</dbReference>
<feature type="domain" description="Nitrite/sulphite reductase 4Fe-4S" evidence="17">
    <location>
        <begin position="632"/>
        <end position="770"/>
    </location>
</feature>
<reference evidence="22" key="1">
    <citation type="submission" date="2022-04" db="EMBL/GenBank/DDBJ databases">
        <title>Roseomonas acroporae sp. nov., isolated from coral Acropora digitifera.</title>
        <authorList>
            <person name="Sun H."/>
        </authorList>
    </citation>
    <scope>NUCLEOTIDE SEQUENCE</scope>
    <source>
        <strain evidence="22">NAR14</strain>
    </source>
</reference>
<dbReference type="AlphaFoldDB" id="A0A9X1Y6D7"/>
<dbReference type="InterPro" id="IPR041575">
    <property type="entry name" value="Rubredoxin_C"/>
</dbReference>
<evidence type="ECO:0000256" key="13">
    <source>
        <dbReference type="ARBA" id="ARBA00023063"/>
    </source>
</evidence>
<dbReference type="Gene3D" id="3.90.480.20">
    <property type="match status" value="1"/>
</dbReference>
<dbReference type="EMBL" id="JALPRX010000022">
    <property type="protein sequence ID" value="MCK8783967.1"/>
    <property type="molecule type" value="Genomic_DNA"/>
</dbReference>
<evidence type="ECO:0000256" key="10">
    <source>
        <dbReference type="ARBA" id="ARBA00023002"/>
    </source>
</evidence>